<evidence type="ECO:0000313" key="2">
    <source>
        <dbReference type="EMBL" id="BAI65460.1"/>
    </source>
</evidence>
<dbReference type="InterPro" id="IPR006379">
    <property type="entry name" value="HAD-SF_hydro_IIB"/>
</dbReference>
<dbReference type="Proteomes" id="UP000001883">
    <property type="component" value="Chromosome"/>
</dbReference>
<dbReference type="EMBL" id="AP011540">
    <property type="protein sequence ID" value="BAI65460.1"/>
    <property type="molecule type" value="Genomic_DNA"/>
</dbReference>
<dbReference type="PROSITE" id="PS01229">
    <property type="entry name" value="COF_2"/>
    <property type="match status" value="1"/>
</dbReference>
<dbReference type="SFLD" id="SFLDG01140">
    <property type="entry name" value="C2.B:_Phosphomannomutase_and_P"/>
    <property type="match status" value="1"/>
</dbReference>
<dbReference type="GO" id="GO:0000287">
    <property type="term" value="F:magnesium ion binding"/>
    <property type="evidence" value="ECO:0007669"/>
    <property type="project" value="TreeGrafter"/>
</dbReference>
<dbReference type="HOGENOM" id="CLU_044146_5_0_11"/>
<dbReference type="GO" id="GO:0016791">
    <property type="term" value="F:phosphatase activity"/>
    <property type="evidence" value="ECO:0007669"/>
    <property type="project" value="UniProtKB-ARBA"/>
</dbReference>
<proteinExistence type="predicted"/>
<sequence length="338" mass="37486">MTGLHALKHPRTVFRSSKNVRPYKETQPQTHPCLNGGAESERHSMQTKPSIIAVDMDGTFLTDSKTFDTERFARILPRLQAQGIHFVVASGNTYAKLQDYMRGFENQGLIYIAENGAYLADESGKLAVHPFLDEDVPRIIEVVQGLDRIGLLVCTTEGIYLPKDRCDQIVHMIRGYFEDTGQELPETLTLEDFAAFFFPGSVMVDSVEDFEGAPIKFPLLTPPKQTQQLSVYLREVLPQTVTPMVSGFGAIDLVRTGVNKATGLEDLCERLDADPAGILAFGDGENDMEMLRYAGWGVAMSNAPEVVRNAADEVIGSNEEQAVLEYLEQLLDRLEASH</sequence>
<keyword evidence="2" id="KW-0378">Hydrolase</keyword>
<dbReference type="PANTHER" id="PTHR10000">
    <property type="entry name" value="PHOSPHOSERINE PHOSPHATASE"/>
    <property type="match status" value="1"/>
</dbReference>
<dbReference type="InterPro" id="IPR000150">
    <property type="entry name" value="Cof"/>
</dbReference>
<dbReference type="AlphaFoldDB" id="D2NP92"/>
<reference evidence="2 3" key="2">
    <citation type="journal article" date="2010" name="J Osaka Dent Univ">
        <title>Isolation and identification of Rothia mucilaginosa from persistent apical periodontitis lesions.</title>
        <authorList>
            <person name="Yamane K."/>
            <person name="Yoshida M."/>
            <person name="Fujihira T."/>
            <person name="Baba T."/>
            <person name="Tsuji N."/>
            <person name="Hayashi H."/>
            <person name="Sugimori C."/>
            <person name="Yamanaka T."/>
            <person name="Mashimo C."/>
            <person name="Nambu T."/>
            <person name="Kawai H."/>
            <person name="Fukushima H."/>
        </authorList>
    </citation>
    <scope>NUCLEOTIDE SEQUENCE [LARGE SCALE GENOMIC DNA]</scope>
    <source>
        <strain evidence="2 3">DY-18</strain>
    </source>
</reference>
<reference evidence="2 3" key="3">
    <citation type="journal article" date="2010" name="Sequencing">
        <title>Complete Genome Sequence of Rothia mucilaginosa DY-18: A Clinical Isolate with Dense Meshwork-Like Structures from a Persistent Apical Periodontitis Lesion.</title>
        <authorList>
            <person name="Yamane K."/>
            <person name="Nambu T."/>
            <person name="Yamanaka T."/>
            <person name="Mashimo C."/>
            <person name="Sugimori C."/>
            <person name="Leung K.-P."/>
            <person name="Fukushima H."/>
        </authorList>
    </citation>
    <scope>NUCLEOTIDE SEQUENCE [LARGE SCALE GENOMIC DNA]</scope>
    <source>
        <strain evidence="2 3">DY-18</strain>
    </source>
</reference>
<gene>
    <name evidence="2" type="ordered locus">RMDY18_16280</name>
</gene>
<dbReference type="PANTHER" id="PTHR10000:SF53">
    <property type="entry name" value="5-AMINO-6-(5-PHOSPHO-D-RIBITYLAMINO)URACIL PHOSPHATASE YBJI-RELATED"/>
    <property type="match status" value="1"/>
</dbReference>
<dbReference type="SFLD" id="SFLDS00003">
    <property type="entry name" value="Haloacid_Dehalogenase"/>
    <property type="match status" value="1"/>
</dbReference>
<protein>
    <submittedName>
        <fullName evidence="2">Predicted hydrolase of the HAD superfamily</fullName>
    </submittedName>
</protein>
<keyword evidence="3" id="KW-1185">Reference proteome</keyword>
<dbReference type="Pfam" id="PF08282">
    <property type="entry name" value="Hydrolase_3"/>
    <property type="match status" value="1"/>
</dbReference>
<dbReference type="GO" id="GO:0005829">
    <property type="term" value="C:cytosol"/>
    <property type="evidence" value="ECO:0007669"/>
    <property type="project" value="TreeGrafter"/>
</dbReference>
<dbReference type="eggNOG" id="COG0561">
    <property type="taxonomic scope" value="Bacteria"/>
</dbReference>
<dbReference type="STRING" id="680646.RMDY18_16280"/>
<evidence type="ECO:0000256" key="1">
    <source>
        <dbReference type="SAM" id="MobiDB-lite"/>
    </source>
</evidence>
<dbReference type="CDD" id="cd07518">
    <property type="entry name" value="HAD_YbiV-Like"/>
    <property type="match status" value="1"/>
</dbReference>
<dbReference type="SUPFAM" id="SSF56784">
    <property type="entry name" value="HAD-like"/>
    <property type="match status" value="1"/>
</dbReference>
<name>D2NP92_ROTMD</name>
<organism evidence="2 3">
    <name type="scientific">Rothia mucilaginosa (strain DY-18)</name>
    <name type="common">Stomatococcus mucilaginosus</name>
    <dbReference type="NCBI Taxonomy" id="680646"/>
    <lineage>
        <taxon>Bacteria</taxon>
        <taxon>Bacillati</taxon>
        <taxon>Actinomycetota</taxon>
        <taxon>Actinomycetes</taxon>
        <taxon>Micrococcales</taxon>
        <taxon>Micrococcaceae</taxon>
        <taxon>Rothia</taxon>
    </lineage>
</organism>
<evidence type="ECO:0000313" key="3">
    <source>
        <dbReference type="Proteomes" id="UP000001883"/>
    </source>
</evidence>
<dbReference type="NCBIfam" id="TIGR00099">
    <property type="entry name" value="Cof-subfamily"/>
    <property type="match status" value="1"/>
</dbReference>
<dbReference type="InterPro" id="IPR023214">
    <property type="entry name" value="HAD_sf"/>
</dbReference>
<dbReference type="KEGG" id="rmu:RMDY18_16280"/>
<accession>D2NP92</accession>
<dbReference type="InterPro" id="IPR036412">
    <property type="entry name" value="HAD-like_sf"/>
</dbReference>
<dbReference type="Gene3D" id="3.30.1240.10">
    <property type="match status" value="1"/>
</dbReference>
<dbReference type="Gene3D" id="3.40.50.1000">
    <property type="entry name" value="HAD superfamily/HAD-like"/>
    <property type="match status" value="1"/>
</dbReference>
<reference evidence="3" key="1">
    <citation type="submission" date="2009-07" db="EMBL/GenBank/DDBJ databases">
        <title>Complete genome sequence of Rothia mucilaginosa DJ.</title>
        <authorList>
            <person name="Yamane K."/>
            <person name="Nambu T."/>
            <person name="Mashimo C."/>
            <person name="Sugimori C."/>
            <person name="Yamanaka T."/>
            <person name="Leung K."/>
            <person name="Fukushima H."/>
        </authorList>
    </citation>
    <scope>NUCLEOTIDE SEQUENCE [LARGE SCALE GENOMIC DNA]</scope>
    <source>
        <strain evidence="3">DY-18</strain>
    </source>
</reference>
<dbReference type="NCBIfam" id="TIGR01484">
    <property type="entry name" value="HAD-SF-IIB"/>
    <property type="match status" value="1"/>
</dbReference>
<feature type="region of interest" description="Disordered" evidence="1">
    <location>
        <begin position="16"/>
        <end position="41"/>
    </location>
</feature>